<reference evidence="3" key="1">
    <citation type="journal article" date="2019" name="Int. J. Syst. Evol. Microbiol.">
        <title>The Global Catalogue of Microorganisms (GCM) 10K type strain sequencing project: providing services to taxonomists for standard genome sequencing and annotation.</title>
        <authorList>
            <consortium name="The Broad Institute Genomics Platform"/>
            <consortium name="The Broad Institute Genome Sequencing Center for Infectious Disease"/>
            <person name="Wu L."/>
            <person name="Ma J."/>
        </authorList>
    </citation>
    <scope>NUCLEOTIDE SEQUENCE [LARGE SCALE GENOMIC DNA]</scope>
    <source>
        <strain evidence="3">JCM 19015</strain>
    </source>
</reference>
<evidence type="ECO:0000313" key="2">
    <source>
        <dbReference type="EMBL" id="GAA4737565.1"/>
    </source>
</evidence>
<evidence type="ECO:0000313" key="3">
    <source>
        <dbReference type="Proteomes" id="UP001500121"/>
    </source>
</evidence>
<accession>A0ABP8YUV5</accession>
<protein>
    <recommendedName>
        <fullName evidence="4">Secreted protein</fullName>
    </recommendedName>
</protein>
<evidence type="ECO:0008006" key="4">
    <source>
        <dbReference type="Google" id="ProtNLM"/>
    </source>
</evidence>
<gene>
    <name evidence="2" type="ORF">GCM10025783_05010</name>
</gene>
<dbReference type="Proteomes" id="UP001500121">
    <property type="component" value="Unassembled WGS sequence"/>
</dbReference>
<name>A0ABP8YUV5_9MICO</name>
<organism evidence="2 3">
    <name type="scientific">Amnibacterium soli</name>
    <dbReference type="NCBI Taxonomy" id="1282736"/>
    <lineage>
        <taxon>Bacteria</taxon>
        <taxon>Bacillati</taxon>
        <taxon>Actinomycetota</taxon>
        <taxon>Actinomycetes</taxon>
        <taxon>Micrococcales</taxon>
        <taxon>Microbacteriaceae</taxon>
        <taxon>Amnibacterium</taxon>
    </lineage>
</organism>
<dbReference type="EMBL" id="BAABLP010000001">
    <property type="protein sequence ID" value="GAA4737565.1"/>
    <property type="molecule type" value="Genomic_DNA"/>
</dbReference>
<sequence length="81" mass="9125">MDRLMKLVWIFTANARIAPITKRTTPVPMVMVTPILSRNRQEYQRSLGTDCTFPVLGVRRPDRLLAPPGRRGGPRSDLHGA</sequence>
<proteinExistence type="predicted"/>
<evidence type="ECO:0000256" key="1">
    <source>
        <dbReference type="SAM" id="MobiDB-lite"/>
    </source>
</evidence>
<feature type="region of interest" description="Disordered" evidence="1">
    <location>
        <begin position="62"/>
        <end position="81"/>
    </location>
</feature>
<keyword evidence="3" id="KW-1185">Reference proteome</keyword>
<comment type="caution">
    <text evidence="2">The sequence shown here is derived from an EMBL/GenBank/DDBJ whole genome shotgun (WGS) entry which is preliminary data.</text>
</comment>